<dbReference type="InterPro" id="IPR050397">
    <property type="entry name" value="Env_Response_Regulators"/>
</dbReference>
<keyword evidence="3" id="KW-0808">Transferase</keyword>
<dbReference type="Gene3D" id="2.60.120.10">
    <property type="entry name" value="Jelly Rolls"/>
    <property type="match status" value="1"/>
</dbReference>
<organism evidence="3 4">
    <name type="scientific">Mariprofundus ferrinatatus</name>
    <dbReference type="NCBI Taxonomy" id="1921087"/>
    <lineage>
        <taxon>Bacteria</taxon>
        <taxon>Pseudomonadati</taxon>
        <taxon>Pseudomonadota</taxon>
        <taxon>Candidatius Mariprofundia</taxon>
        <taxon>Mariprofundales</taxon>
        <taxon>Mariprofundaceae</taxon>
        <taxon>Mariprofundus</taxon>
    </lineage>
</organism>
<keyword evidence="3" id="KW-0418">Kinase</keyword>
<gene>
    <name evidence="3" type="ORF">Ga0123462_1557</name>
</gene>
<dbReference type="InterPro" id="IPR014710">
    <property type="entry name" value="RmlC-like_jellyroll"/>
</dbReference>
<evidence type="ECO:0000313" key="3">
    <source>
        <dbReference type="EMBL" id="ATX82416.1"/>
    </source>
</evidence>
<dbReference type="GO" id="GO:0005829">
    <property type="term" value="C:cytosol"/>
    <property type="evidence" value="ECO:0007669"/>
    <property type="project" value="TreeGrafter"/>
</dbReference>
<reference evidence="3 4" key="1">
    <citation type="submission" date="2016-12" db="EMBL/GenBank/DDBJ databases">
        <title>Isolation and genomic insights into novel planktonic Zetaproteobacteria from stratified waters of the Chesapeake Bay.</title>
        <authorList>
            <person name="McAllister S.M."/>
            <person name="Kato S."/>
            <person name="Chan C.S."/>
            <person name="Chiu B.K."/>
            <person name="Field E.K."/>
        </authorList>
    </citation>
    <scope>NUCLEOTIDE SEQUENCE [LARGE SCALE GENOMIC DNA]</scope>
    <source>
        <strain evidence="3 4">CP-8</strain>
    </source>
</reference>
<dbReference type="PANTHER" id="PTHR24567">
    <property type="entry name" value="CRP FAMILY TRANSCRIPTIONAL REGULATORY PROTEIN"/>
    <property type="match status" value="1"/>
</dbReference>
<sequence length="189" mass="21411">MAIDISWLEKNILKREVTAAERSALDCITVSNFSAGEKIITEGQAGGTLEIMRSGKAKVEDNNRYEGRVILAEIESGTIFGELSFLNSKRKSADVTALEDCVVYDLKQEDFTELMKNHHELAYTILTAIMDRQTSIIMSQRVTLAPLLRNLKEKAKKLPLFIKVAPVVFIILYILAFFYISYKDFDYSN</sequence>
<keyword evidence="1" id="KW-0472">Membrane</keyword>
<dbReference type="GO" id="GO:0016301">
    <property type="term" value="F:kinase activity"/>
    <property type="evidence" value="ECO:0007669"/>
    <property type="project" value="UniProtKB-KW"/>
</dbReference>
<proteinExistence type="predicted"/>
<feature type="transmembrane region" description="Helical" evidence="1">
    <location>
        <begin position="160"/>
        <end position="182"/>
    </location>
</feature>
<name>A0A2K8LDQ7_9PROT</name>
<evidence type="ECO:0000313" key="4">
    <source>
        <dbReference type="Proteomes" id="UP000231637"/>
    </source>
</evidence>
<keyword evidence="1" id="KW-1133">Transmembrane helix</keyword>
<dbReference type="InterPro" id="IPR000595">
    <property type="entry name" value="cNMP-bd_dom"/>
</dbReference>
<dbReference type="PANTHER" id="PTHR24567:SF74">
    <property type="entry name" value="HTH-TYPE TRANSCRIPTIONAL REGULATOR ARCR"/>
    <property type="match status" value="1"/>
</dbReference>
<dbReference type="Pfam" id="PF00027">
    <property type="entry name" value="cNMP_binding"/>
    <property type="match status" value="1"/>
</dbReference>
<dbReference type="EMBL" id="CP018800">
    <property type="protein sequence ID" value="ATX82416.1"/>
    <property type="molecule type" value="Genomic_DNA"/>
</dbReference>
<dbReference type="CDD" id="cd00038">
    <property type="entry name" value="CAP_ED"/>
    <property type="match status" value="1"/>
</dbReference>
<dbReference type="OrthoDB" id="3182344at2"/>
<feature type="domain" description="Cyclic nucleotide-binding" evidence="2">
    <location>
        <begin position="12"/>
        <end position="132"/>
    </location>
</feature>
<dbReference type="SUPFAM" id="SSF51206">
    <property type="entry name" value="cAMP-binding domain-like"/>
    <property type="match status" value="1"/>
</dbReference>
<keyword evidence="4" id="KW-1185">Reference proteome</keyword>
<dbReference type="InterPro" id="IPR018490">
    <property type="entry name" value="cNMP-bd_dom_sf"/>
</dbReference>
<accession>A0A2K8LDQ7</accession>
<evidence type="ECO:0000256" key="1">
    <source>
        <dbReference type="SAM" id="Phobius"/>
    </source>
</evidence>
<dbReference type="KEGG" id="mfn:Ga0123462_1557"/>
<dbReference type="PROSITE" id="PS50042">
    <property type="entry name" value="CNMP_BINDING_3"/>
    <property type="match status" value="1"/>
</dbReference>
<evidence type="ECO:0000259" key="2">
    <source>
        <dbReference type="PROSITE" id="PS50042"/>
    </source>
</evidence>
<dbReference type="SMART" id="SM00100">
    <property type="entry name" value="cNMP"/>
    <property type="match status" value="1"/>
</dbReference>
<dbReference type="GO" id="GO:0003700">
    <property type="term" value="F:DNA-binding transcription factor activity"/>
    <property type="evidence" value="ECO:0007669"/>
    <property type="project" value="TreeGrafter"/>
</dbReference>
<keyword evidence="1" id="KW-0812">Transmembrane</keyword>
<dbReference type="RefSeq" id="WP_157821312.1">
    <property type="nucleotide sequence ID" value="NZ_CP018800.1"/>
</dbReference>
<protein>
    <submittedName>
        <fullName evidence="3">cAMP-binding domain of CRP or a regulatory subunit of cAMP-dependent protein kinases</fullName>
    </submittedName>
</protein>
<dbReference type="AlphaFoldDB" id="A0A2K8LDQ7"/>
<dbReference type="Proteomes" id="UP000231637">
    <property type="component" value="Chromosome"/>
</dbReference>